<evidence type="ECO:0000256" key="7">
    <source>
        <dbReference type="RuleBase" id="RU004466"/>
    </source>
</evidence>
<evidence type="ECO:0000256" key="3">
    <source>
        <dbReference type="ARBA" id="ARBA00022723"/>
    </source>
</evidence>
<evidence type="ECO:0000256" key="5">
    <source>
        <dbReference type="ARBA" id="ARBA00033740"/>
    </source>
</evidence>
<comment type="pathway">
    <text evidence="5">Pheromone biosynthesis.</text>
</comment>
<dbReference type="PROSITE" id="PS00444">
    <property type="entry name" value="POLYPRENYL_SYNTHASE_2"/>
    <property type="match status" value="1"/>
</dbReference>
<sequence>MNICRKVASNVVGKGFSIASNEFCNRSAQRFCSAVPNNIDLKKEREEFLNALPGVLDVLAKHPVYKELPDTEKWMREVIHGTVTGGKNSRGINTVISYRVFEKPEKITEESLRQARTLGWCAEILQGYLVVLDDIMDGSLTRRGQPCWYLRDGVGVGNAINDAILIHYCIQQLIRANFENSPNYLTYIHNFSETVLYTSIGQHLDIMTGLQKKNYNLFTKEHYDSIVINKSSYYTYKLPLTLGMILANSYNDVTNKNAENISFLLGRLFQIQDDYMDCFGDDSLTGKLGSDIQEGKCTWLAVNALNRCKENHKSVFKVCYGSREPAHVERIKQLYIDLKIPELYKQEENDIYNLIVQKIKSLPTAPERELYQMVLREIYGRNR</sequence>
<dbReference type="SFLD" id="SFLDG01017">
    <property type="entry name" value="Polyprenyl_Transferase_Like"/>
    <property type="match status" value="1"/>
</dbReference>
<evidence type="ECO:0000313" key="8">
    <source>
        <dbReference type="EMBL" id="CAH0590327.1"/>
    </source>
</evidence>
<keyword evidence="4" id="KW-0460">Magnesium</keyword>
<name>A0A9P0BVH3_CHRIL</name>
<keyword evidence="2 7" id="KW-0808">Transferase</keyword>
<dbReference type="GO" id="GO:0046872">
    <property type="term" value="F:metal ion binding"/>
    <property type="evidence" value="ECO:0007669"/>
    <property type="project" value="UniProtKB-KW"/>
</dbReference>
<dbReference type="GO" id="GO:0004337">
    <property type="term" value="F:(2E,6E)-farnesyl diphosphate synthase activity"/>
    <property type="evidence" value="ECO:0007669"/>
    <property type="project" value="TreeGrafter"/>
</dbReference>
<dbReference type="SUPFAM" id="SSF48576">
    <property type="entry name" value="Terpenoid synthases"/>
    <property type="match status" value="1"/>
</dbReference>
<gene>
    <name evidence="8" type="ORF">CINC_LOCUS4859</name>
</gene>
<dbReference type="InterPro" id="IPR008949">
    <property type="entry name" value="Isoprenoid_synthase_dom_sf"/>
</dbReference>
<organism evidence="8 9">
    <name type="scientific">Chrysodeixis includens</name>
    <name type="common">Soybean looper</name>
    <name type="synonym">Pseudoplusia includens</name>
    <dbReference type="NCBI Taxonomy" id="689277"/>
    <lineage>
        <taxon>Eukaryota</taxon>
        <taxon>Metazoa</taxon>
        <taxon>Ecdysozoa</taxon>
        <taxon>Arthropoda</taxon>
        <taxon>Hexapoda</taxon>
        <taxon>Insecta</taxon>
        <taxon>Pterygota</taxon>
        <taxon>Neoptera</taxon>
        <taxon>Endopterygota</taxon>
        <taxon>Lepidoptera</taxon>
        <taxon>Glossata</taxon>
        <taxon>Ditrysia</taxon>
        <taxon>Noctuoidea</taxon>
        <taxon>Noctuidae</taxon>
        <taxon>Plusiinae</taxon>
        <taxon>Chrysodeixis</taxon>
    </lineage>
</organism>
<evidence type="ECO:0000256" key="4">
    <source>
        <dbReference type="ARBA" id="ARBA00022842"/>
    </source>
</evidence>
<dbReference type="Pfam" id="PF00348">
    <property type="entry name" value="polyprenyl_synt"/>
    <property type="match status" value="1"/>
</dbReference>
<dbReference type="SFLD" id="SFLDS00005">
    <property type="entry name" value="Isoprenoid_Synthase_Type_I"/>
    <property type="match status" value="1"/>
</dbReference>
<keyword evidence="9" id="KW-1185">Reference proteome</keyword>
<dbReference type="Proteomes" id="UP001154114">
    <property type="component" value="Chromosome 18"/>
</dbReference>
<dbReference type="InterPro" id="IPR039702">
    <property type="entry name" value="FPS1-like"/>
</dbReference>
<accession>A0A9P0BVH3</accession>
<dbReference type="PANTHER" id="PTHR11525:SF0">
    <property type="entry name" value="FARNESYL PYROPHOSPHATE SYNTHASE"/>
    <property type="match status" value="1"/>
</dbReference>
<reference evidence="8" key="1">
    <citation type="submission" date="2021-12" db="EMBL/GenBank/DDBJ databases">
        <authorList>
            <person name="King R."/>
        </authorList>
    </citation>
    <scope>NUCLEOTIDE SEQUENCE</scope>
</reference>
<dbReference type="InterPro" id="IPR000092">
    <property type="entry name" value="Polyprenyl_synt"/>
</dbReference>
<dbReference type="OrthoDB" id="10257492at2759"/>
<evidence type="ECO:0000256" key="2">
    <source>
        <dbReference type="ARBA" id="ARBA00022679"/>
    </source>
</evidence>
<dbReference type="CDD" id="cd00685">
    <property type="entry name" value="Trans_IPPS_HT"/>
    <property type="match status" value="1"/>
</dbReference>
<dbReference type="PANTHER" id="PTHR11525">
    <property type="entry name" value="FARNESYL-PYROPHOSPHATE SYNTHETASE"/>
    <property type="match status" value="1"/>
</dbReference>
<evidence type="ECO:0000256" key="6">
    <source>
        <dbReference type="ARBA" id="ARBA00034546"/>
    </source>
</evidence>
<dbReference type="EMBL" id="LR824021">
    <property type="protein sequence ID" value="CAH0590327.1"/>
    <property type="molecule type" value="Genomic_DNA"/>
</dbReference>
<dbReference type="InterPro" id="IPR033749">
    <property type="entry name" value="Polyprenyl_synt_CS"/>
</dbReference>
<dbReference type="PROSITE" id="PS00723">
    <property type="entry name" value="POLYPRENYL_SYNTHASE_1"/>
    <property type="match status" value="1"/>
</dbReference>
<comment type="similarity">
    <text evidence="7">Belongs to the FPP/GGPP synthase family.</text>
</comment>
<dbReference type="GO" id="GO:0005737">
    <property type="term" value="C:cytoplasm"/>
    <property type="evidence" value="ECO:0007669"/>
    <property type="project" value="TreeGrafter"/>
</dbReference>
<comment type="cofactor">
    <cofactor evidence="1">
        <name>Mg(2+)</name>
        <dbReference type="ChEBI" id="CHEBI:18420"/>
    </cofactor>
</comment>
<dbReference type="GO" id="GO:0004161">
    <property type="term" value="F:dimethylallyltranstransferase activity"/>
    <property type="evidence" value="ECO:0007669"/>
    <property type="project" value="TreeGrafter"/>
</dbReference>
<protein>
    <recommendedName>
        <fullName evidence="6">Farnesyl pyrophosphate synthase</fullName>
    </recommendedName>
</protein>
<dbReference type="GO" id="GO:0045337">
    <property type="term" value="P:farnesyl diphosphate biosynthetic process"/>
    <property type="evidence" value="ECO:0007669"/>
    <property type="project" value="TreeGrafter"/>
</dbReference>
<keyword evidence="3" id="KW-0479">Metal-binding</keyword>
<evidence type="ECO:0000256" key="1">
    <source>
        <dbReference type="ARBA" id="ARBA00001946"/>
    </source>
</evidence>
<proteinExistence type="inferred from homology"/>
<dbReference type="AlphaFoldDB" id="A0A9P0BVH3"/>
<evidence type="ECO:0000313" key="9">
    <source>
        <dbReference type="Proteomes" id="UP001154114"/>
    </source>
</evidence>
<dbReference type="Gene3D" id="1.10.600.10">
    <property type="entry name" value="Farnesyl Diphosphate Synthase"/>
    <property type="match status" value="1"/>
</dbReference>
<dbReference type="GO" id="GO:0042811">
    <property type="term" value="P:pheromone biosynthetic process"/>
    <property type="evidence" value="ECO:0007669"/>
    <property type="project" value="UniProtKB-ARBA"/>
</dbReference>